<evidence type="ECO:0000313" key="3">
    <source>
        <dbReference type="EMBL" id="SEF94394.1"/>
    </source>
</evidence>
<dbReference type="GO" id="GO:0004479">
    <property type="term" value="F:methionyl-tRNA formyltransferase activity"/>
    <property type="evidence" value="ECO:0007669"/>
    <property type="project" value="TreeGrafter"/>
</dbReference>
<dbReference type="InterPro" id="IPR040660">
    <property type="entry name" value="N_formyltrans_C"/>
</dbReference>
<sequence length="246" mass="28825">MYKNILIISDNLHLCKGFENIICEFNIPNVEWTFSISPFSQIEDFNLELQNNVSITNLKEDSEIEMLLKKHDLIFSIHCKQIFPEKLLSQVKCINIHPGYNPINRGWYPQVFAIINDTQIGATIHEIDAKLDHGPIIDRDFVEKNSWDTSLSLYEKVIKLEMKLLRKNLTKIIENSYKTIQAEGEGHLYLKKDFNNLCEIKLDEMQTVQKTIDKLRALTHGEYKNAYYIDKISGKKIFIKIQFEKQ</sequence>
<feature type="domain" description="N-formyltransferase dimerization C-terminal" evidence="2">
    <location>
        <begin position="193"/>
        <end position="245"/>
    </location>
</feature>
<dbReference type="SUPFAM" id="SSF53328">
    <property type="entry name" value="Formyltransferase"/>
    <property type="match status" value="1"/>
</dbReference>
<dbReference type="EMBL" id="FNUS01000002">
    <property type="protein sequence ID" value="SEF94394.1"/>
    <property type="molecule type" value="Genomic_DNA"/>
</dbReference>
<dbReference type="PANTHER" id="PTHR11138">
    <property type="entry name" value="METHIONYL-TRNA FORMYLTRANSFERASE"/>
    <property type="match status" value="1"/>
</dbReference>
<proteinExistence type="predicted"/>
<keyword evidence="3" id="KW-0808">Transferase</keyword>
<dbReference type="Proteomes" id="UP000236738">
    <property type="component" value="Unassembled WGS sequence"/>
</dbReference>
<reference evidence="4" key="1">
    <citation type="submission" date="2016-10" db="EMBL/GenBank/DDBJ databases">
        <authorList>
            <person name="Varghese N."/>
            <person name="Submissions S."/>
        </authorList>
    </citation>
    <scope>NUCLEOTIDE SEQUENCE [LARGE SCALE GENOMIC DNA]</scope>
    <source>
        <strain evidence="4">DSM 21580</strain>
    </source>
</reference>
<evidence type="ECO:0000313" key="4">
    <source>
        <dbReference type="Proteomes" id="UP000236738"/>
    </source>
</evidence>
<dbReference type="PANTHER" id="PTHR11138:SF5">
    <property type="entry name" value="METHIONYL-TRNA FORMYLTRANSFERASE, MITOCHONDRIAL"/>
    <property type="match status" value="1"/>
</dbReference>
<gene>
    <name evidence="3" type="ORF">SAMN05421847_1098</name>
</gene>
<name>A0A1H5W4C9_9FLAO</name>
<dbReference type="Pfam" id="PF00551">
    <property type="entry name" value="Formyl_trans_N"/>
    <property type="match status" value="1"/>
</dbReference>
<evidence type="ECO:0000259" key="2">
    <source>
        <dbReference type="Pfam" id="PF18216"/>
    </source>
</evidence>
<dbReference type="GO" id="GO:0005829">
    <property type="term" value="C:cytosol"/>
    <property type="evidence" value="ECO:0007669"/>
    <property type="project" value="TreeGrafter"/>
</dbReference>
<dbReference type="AlphaFoldDB" id="A0A1H5W4C9"/>
<dbReference type="OrthoDB" id="1092294at2"/>
<dbReference type="InterPro" id="IPR036477">
    <property type="entry name" value="Formyl_transf_N_sf"/>
</dbReference>
<organism evidence="3 4">
    <name type="scientific">Halpernia humi</name>
    <dbReference type="NCBI Taxonomy" id="493375"/>
    <lineage>
        <taxon>Bacteria</taxon>
        <taxon>Pseudomonadati</taxon>
        <taxon>Bacteroidota</taxon>
        <taxon>Flavobacteriia</taxon>
        <taxon>Flavobacteriales</taxon>
        <taxon>Weeksellaceae</taxon>
        <taxon>Chryseobacterium group</taxon>
        <taxon>Halpernia</taxon>
    </lineage>
</organism>
<keyword evidence="4" id="KW-1185">Reference proteome</keyword>
<dbReference type="InterPro" id="IPR002376">
    <property type="entry name" value="Formyl_transf_N"/>
</dbReference>
<dbReference type="Pfam" id="PF18216">
    <property type="entry name" value="N_formyltrans_C"/>
    <property type="match status" value="1"/>
</dbReference>
<dbReference type="Gene3D" id="3.40.50.170">
    <property type="entry name" value="Formyl transferase, N-terminal domain"/>
    <property type="match status" value="1"/>
</dbReference>
<protein>
    <submittedName>
        <fullName evidence="3">Formyl transferase</fullName>
    </submittedName>
</protein>
<evidence type="ECO:0000259" key="1">
    <source>
        <dbReference type="Pfam" id="PF00551"/>
    </source>
</evidence>
<dbReference type="RefSeq" id="WP_103913103.1">
    <property type="nucleotide sequence ID" value="NZ_FNUS01000002.1"/>
</dbReference>
<feature type="domain" description="Formyl transferase N-terminal" evidence="1">
    <location>
        <begin position="63"/>
        <end position="166"/>
    </location>
</feature>
<accession>A0A1H5W4C9</accession>
<dbReference type="NCBIfam" id="NF005755">
    <property type="entry name" value="PRK07579.1"/>
    <property type="match status" value="1"/>
</dbReference>